<keyword evidence="1" id="KW-1133">Transmembrane helix</keyword>
<keyword evidence="1" id="KW-0812">Transmembrane</keyword>
<proteinExistence type="predicted"/>
<feature type="transmembrane region" description="Helical" evidence="1">
    <location>
        <begin position="14"/>
        <end position="30"/>
    </location>
</feature>
<name>A0ABT8CS08_9FLAO</name>
<sequence length="46" mass="5414">MYSPVFEYARITKFPHYFFGVFLYGFLLSLQPCRVNSLASGKAYKR</sequence>
<evidence type="ECO:0000256" key="1">
    <source>
        <dbReference type="SAM" id="Phobius"/>
    </source>
</evidence>
<evidence type="ECO:0000313" key="3">
    <source>
        <dbReference type="Proteomes" id="UP001242368"/>
    </source>
</evidence>
<dbReference type="RefSeq" id="WP_290363298.1">
    <property type="nucleotide sequence ID" value="NZ_JAUFQU010000001.1"/>
</dbReference>
<organism evidence="2 3">
    <name type="scientific">Paenimyroides ceti</name>
    <dbReference type="NCBI Taxonomy" id="395087"/>
    <lineage>
        <taxon>Bacteria</taxon>
        <taxon>Pseudomonadati</taxon>
        <taxon>Bacteroidota</taxon>
        <taxon>Flavobacteriia</taxon>
        <taxon>Flavobacteriales</taxon>
        <taxon>Flavobacteriaceae</taxon>
        <taxon>Paenimyroides</taxon>
    </lineage>
</organism>
<gene>
    <name evidence="2" type="ORF">QW060_09130</name>
</gene>
<reference evidence="3" key="1">
    <citation type="journal article" date="2019" name="Int. J. Syst. Evol. Microbiol.">
        <title>The Global Catalogue of Microorganisms (GCM) 10K type strain sequencing project: providing services to taxonomists for standard genome sequencing and annotation.</title>
        <authorList>
            <consortium name="The Broad Institute Genomics Platform"/>
            <consortium name="The Broad Institute Genome Sequencing Center for Infectious Disease"/>
            <person name="Wu L."/>
            <person name="Ma J."/>
        </authorList>
    </citation>
    <scope>NUCLEOTIDE SEQUENCE [LARGE SCALE GENOMIC DNA]</scope>
    <source>
        <strain evidence="3">CECT 7184</strain>
    </source>
</reference>
<evidence type="ECO:0000313" key="2">
    <source>
        <dbReference type="EMBL" id="MDN3707297.1"/>
    </source>
</evidence>
<keyword evidence="3" id="KW-1185">Reference proteome</keyword>
<dbReference type="EMBL" id="JAUFQU010000001">
    <property type="protein sequence ID" value="MDN3707297.1"/>
    <property type="molecule type" value="Genomic_DNA"/>
</dbReference>
<accession>A0ABT8CS08</accession>
<dbReference type="Proteomes" id="UP001242368">
    <property type="component" value="Unassembled WGS sequence"/>
</dbReference>
<comment type="caution">
    <text evidence="2">The sequence shown here is derived from an EMBL/GenBank/DDBJ whole genome shotgun (WGS) entry which is preliminary data.</text>
</comment>
<protein>
    <submittedName>
        <fullName evidence="2">Uncharacterized protein</fullName>
    </submittedName>
</protein>
<keyword evidence="1" id="KW-0472">Membrane</keyword>